<organism evidence="2 3">
    <name type="scientific">Emericellopsis cladophorae</name>
    <dbReference type="NCBI Taxonomy" id="2686198"/>
    <lineage>
        <taxon>Eukaryota</taxon>
        <taxon>Fungi</taxon>
        <taxon>Dikarya</taxon>
        <taxon>Ascomycota</taxon>
        <taxon>Pezizomycotina</taxon>
        <taxon>Sordariomycetes</taxon>
        <taxon>Hypocreomycetidae</taxon>
        <taxon>Hypocreales</taxon>
        <taxon>Bionectriaceae</taxon>
        <taxon>Emericellopsis</taxon>
    </lineage>
</organism>
<reference evidence="2" key="2">
    <citation type="submission" date="2022-07" db="EMBL/GenBank/DDBJ databases">
        <authorList>
            <person name="Goncalves M.F.M."/>
            <person name="Hilario S."/>
            <person name="Van De Peer Y."/>
            <person name="Esteves A.C."/>
            <person name="Alves A."/>
        </authorList>
    </citation>
    <scope>NUCLEOTIDE SEQUENCE</scope>
    <source>
        <strain evidence="2">MUM 19.33</strain>
    </source>
</reference>
<accession>A0A9Q0BFN6</accession>
<evidence type="ECO:0000313" key="3">
    <source>
        <dbReference type="Proteomes" id="UP001055219"/>
    </source>
</evidence>
<proteinExistence type="predicted"/>
<reference evidence="2" key="1">
    <citation type="journal article" date="2021" name="J Fungi (Basel)">
        <title>Genomic and Metabolomic Analyses of the Marine Fungus Emericellopsis cladophorae: Insights into Saltwater Adaptability Mechanisms and Its Biosynthetic Potential.</title>
        <authorList>
            <person name="Goncalves M.F.M."/>
            <person name="Hilario S."/>
            <person name="Van de Peer Y."/>
            <person name="Esteves A.C."/>
            <person name="Alves A."/>
        </authorList>
    </citation>
    <scope>NUCLEOTIDE SEQUENCE</scope>
    <source>
        <strain evidence="2">MUM 19.33</strain>
    </source>
</reference>
<dbReference type="OrthoDB" id="10317082at2759"/>
<dbReference type="AlphaFoldDB" id="A0A9Q0BFN6"/>
<name>A0A9Q0BFN6_9HYPO</name>
<keyword evidence="1" id="KW-0175">Coiled coil</keyword>
<gene>
    <name evidence="2" type="ORF">J7T54_000598</name>
</gene>
<keyword evidence="3" id="KW-1185">Reference proteome</keyword>
<evidence type="ECO:0000313" key="2">
    <source>
        <dbReference type="EMBL" id="KAI6783096.1"/>
    </source>
</evidence>
<dbReference type="RefSeq" id="XP_051363952.1">
    <property type="nucleotide sequence ID" value="XM_051504435.1"/>
</dbReference>
<sequence>MCVPDVRLCRVCGDNRPYWWTKCLAYRRTERKACSEGYTTPFPPARCPVYLHKPQIGKQWPYMYPSFQCPNTKCPDKVNAPIILARLERARLEKKRREEELKQLKDLRKEEFARKYFKKKVILTYAERVRRIEALEQQKRAGEEAIEAEQKLVYNEWLAEKQCQVQYHDDMRIIEEGRVGREDNPELQLTIYDDDDHAWTDSANASEEDKGYLIDDQRSPVISADSLGDMKRRVYSLAEL</sequence>
<protein>
    <submittedName>
        <fullName evidence="2">Uncharacterized protein</fullName>
    </submittedName>
</protein>
<comment type="caution">
    <text evidence="2">The sequence shown here is derived from an EMBL/GenBank/DDBJ whole genome shotgun (WGS) entry which is preliminary data.</text>
</comment>
<evidence type="ECO:0000256" key="1">
    <source>
        <dbReference type="SAM" id="Coils"/>
    </source>
</evidence>
<dbReference type="EMBL" id="JAGIXG020000009">
    <property type="protein sequence ID" value="KAI6783096.1"/>
    <property type="molecule type" value="Genomic_DNA"/>
</dbReference>
<feature type="coiled-coil region" evidence="1">
    <location>
        <begin position="82"/>
        <end position="152"/>
    </location>
</feature>
<dbReference type="Proteomes" id="UP001055219">
    <property type="component" value="Unassembled WGS sequence"/>
</dbReference>
<dbReference type="GeneID" id="75827117"/>